<reference evidence="1 2" key="1">
    <citation type="submission" date="2019-01" db="EMBL/GenBank/DDBJ databases">
        <title>Sequencing of cultivated peanut Arachis hypogaea provides insights into genome evolution and oil improvement.</title>
        <authorList>
            <person name="Chen X."/>
        </authorList>
    </citation>
    <scope>NUCLEOTIDE SEQUENCE [LARGE SCALE GENOMIC DNA]</scope>
    <source>
        <strain evidence="2">cv. Fuhuasheng</strain>
        <tissue evidence="1">Leaves</tissue>
    </source>
</reference>
<dbReference type="Proteomes" id="UP000289738">
    <property type="component" value="Chromosome A01"/>
</dbReference>
<organism evidence="1 2">
    <name type="scientific">Arachis hypogaea</name>
    <name type="common">Peanut</name>
    <dbReference type="NCBI Taxonomy" id="3818"/>
    <lineage>
        <taxon>Eukaryota</taxon>
        <taxon>Viridiplantae</taxon>
        <taxon>Streptophyta</taxon>
        <taxon>Embryophyta</taxon>
        <taxon>Tracheophyta</taxon>
        <taxon>Spermatophyta</taxon>
        <taxon>Magnoliopsida</taxon>
        <taxon>eudicotyledons</taxon>
        <taxon>Gunneridae</taxon>
        <taxon>Pentapetalae</taxon>
        <taxon>rosids</taxon>
        <taxon>fabids</taxon>
        <taxon>Fabales</taxon>
        <taxon>Fabaceae</taxon>
        <taxon>Papilionoideae</taxon>
        <taxon>50 kb inversion clade</taxon>
        <taxon>dalbergioids sensu lato</taxon>
        <taxon>Dalbergieae</taxon>
        <taxon>Pterocarpus clade</taxon>
        <taxon>Arachis</taxon>
    </lineage>
</organism>
<comment type="caution">
    <text evidence="1">The sequence shown here is derived from an EMBL/GenBank/DDBJ whole genome shotgun (WGS) entry which is preliminary data.</text>
</comment>
<proteinExistence type="predicted"/>
<evidence type="ECO:0000313" key="2">
    <source>
        <dbReference type="Proteomes" id="UP000289738"/>
    </source>
</evidence>
<keyword evidence="2" id="KW-1185">Reference proteome</keyword>
<dbReference type="EMBL" id="SDMP01000001">
    <property type="protein sequence ID" value="RYR77487.1"/>
    <property type="molecule type" value="Genomic_DNA"/>
</dbReference>
<dbReference type="AlphaFoldDB" id="A0A445EQ08"/>
<sequence>MGLGFYMRWKLLNVHIPDLAHLAKKVRQTEIMKKEKEKYRNEQRSKCKPFTRKEKVAYEEFDFETEVDLAELKKGPPYVCSLLKKLPSSEKSNDSKLKSGKKYSFDISKSDHIFDAFKRSKTRMYLCVLGVFSGLEIVKNFKGVIICIDAILSGGIEQRLKINMPSIEDELGVTQEEEVEERVSMKTYPKEIPSPIKMEKGKAVAQSSGVDKNKDVDVDEEYFDEGDDDMVGTISIIPTEYLGECKSNPDEDYDQEDEVAFSFIRIEDKP</sequence>
<gene>
    <name evidence="1" type="ORF">Ahy_A01g001980</name>
</gene>
<accession>A0A445EQ08</accession>
<evidence type="ECO:0000313" key="1">
    <source>
        <dbReference type="EMBL" id="RYR77487.1"/>
    </source>
</evidence>
<name>A0A445EQ08_ARAHY</name>
<protein>
    <submittedName>
        <fullName evidence="1">Uncharacterized protein</fullName>
    </submittedName>
</protein>